<dbReference type="GO" id="GO:0003677">
    <property type="term" value="F:DNA binding"/>
    <property type="evidence" value="ECO:0007669"/>
    <property type="project" value="UniProtKB-KW"/>
</dbReference>
<dbReference type="OrthoDB" id="337567at2"/>
<dbReference type="Gene3D" id="1.10.260.40">
    <property type="entry name" value="lambda repressor-like DNA-binding domains"/>
    <property type="match status" value="1"/>
</dbReference>
<protein>
    <submittedName>
        <fullName evidence="3">Helix-turn-helix transcriptional regulator</fullName>
    </submittedName>
</protein>
<dbReference type="PANTHER" id="PTHR46797">
    <property type="entry name" value="HTH-TYPE TRANSCRIPTIONAL REGULATOR"/>
    <property type="match status" value="1"/>
</dbReference>
<dbReference type="Pfam" id="PF01381">
    <property type="entry name" value="HTH_3"/>
    <property type="match status" value="1"/>
</dbReference>
<dbReference type="PROSITE" id="PS50943">
    <property type="entry name" value="HTH_CROC1"/>
    <property type="match status" value="1"/>
</dbReference>
<accession>A0A5M9GKA2</accession>
<dbReference type="SUPFAM" id="SSF47413">
    <property type="entry name" value="lambda repressor-like DNA-binding domains"/>
    <property type="match status" value="1"/>
</dbReference>
<keyword evidence="4" id="KW-1185">Reference proteome</keyword>
<dbReference type="Proteomes" id="UP000322918">
    <property type="component" value="Unassembled WGS sequence"/>
</dbReference>
<organism evidence="3 4">
    <name type="scientific">Arcticibacter tournemirensis</name>
    <dbReference type="NCBI Taxonomy" id="699437"/>
    <lineage>
        <taxon>Bacteria</taxon>
        <taxon>Pseudomonadati</taxon>
        <taxon>Bacteroidota</taxon>
        <taxon>Sphingobacteriia</taxon>
        <taxon>Sphingobacteriales</taxon>
        <taxon>Sphingobacteriaceae</taxon>
        <taxon>Arcticibacter</taxon>
    </lineage>
</organism>
<evidence type="ECO:0000313" key="3">
    <source>
        <dbReference type="EMBL" id="KAA8474175.1"/>
    </source>
</evidence>
<dbReference type="InterPro" id="IPR050807">
    <property type="entry name" value="TransReg_Diox_bact_type"/>
</dbReference>
<dbReference type="PANTHER" id="PTHR46797:SF1">
    <property type="entry name" value="METHYLPHOSPHONATE SYNTHASE"/>
    <property type="match status" value="1"/>
</dbReference>
<dbReference type="SMART" id="SM00530">
    <property type="entry name" value="HTH_XRE"/>
    <property type="match status" value="1"/>
</dbReference>
<dbReference type="EMBL" id="VWNE01000065">
    <property type="protein sequence ID" value="KAA8474175.1"/>
    <property type="molecule type" value="Genomic_DNA"/>
</dbReference>
<evidence type="ECO:0000259" key="2">
    <source>
        <dbReference type="PROSITE" id="PS50943"/>
    </source>
</evidence>
<dbReference type="AlphaFoldDB" id="A0A5M9GKA2"/>
<evidence type="ECO:0000313" key="4">
    <source>
        <dbReference type="Proteomes" id="UP000322918"/>
    </source>
</evidence>
<reference evidence="3 4" key="1">
    <citation type="submission" date="2019-09" db="EMBL/GenBank/DDBJ databases">
        <title>Pararcticibacter amylolyticus gen. nov., sp. nov., isolated from a rottenly hemp rope, and reclassification of Pedobacter tournemirensis as Pararcticibacter tournemirensis comb. nov.</title>
        <authorList>
            <person name="Cai Y."/>
        </authorList>
    </citation>
    <scope>NUCLEOTIDE SEQUENCE [LARGE SCALE GENOMIC DNA]</scope>
    <source>
        <strain evidence="3 4">TF5-37.2-LB10</strain>
    </source>
</reference>
<comment type="caution">
    <text evidence="3">The sequence shown here is derived from an EMBL/GenBank/DDBJ whole genome shotgun (WGS) entry which is preliminary data.</text>
</comment>
<dbReference type="GO" id="GO:0003700">
    <property type="term" value="F:DNA-binding transcription factor activity"/>
    <property type="evidence" value="ECO:0007669"/>
    <property type="project" value="TreeGrafter"/>
</dbReference>
<name>A0A5M9GKA2_9SPHI</name>
<proteinExistence type="predicted"/>
<keyword evidence="1" id="KW-0238">DNA-binding</keyword>
<dbReference type="InterPro" id="IPR010982">
    <property type="entry name" value="Lambda_DNA-bd_dom_sf"/>
</dbReference>
<gene>
    <name evidence="3" type="ORF">F1649_22355</name>
</gene>
<dbReference type="RefSeq" id="WP_141814213.1">
    <property type="nucleotide sequence ID" value="NZ_VFPL01000001.1"/>
</dbReference>
<dbReference type="InterPro" id="IPR001387">
    <property type="entry name" value="Cro/C1-type_HTH"/>
</dbReference>
<dbReference type="CDD" id="cd00093">
    <property type="entry name" value="HTH_XRE"/>
    <property type="match status" value="1"/>
</dbReference>
<evidence type="ECO:0000256" key="1">
    <source>
        <dbReference type="ARBA" id="ARBA00023125"/>
    </source>
</evidence>
<dbReference type="GO" id="GO:0005829">
    <property type="term" value="C:cytosol"/>
    <property type="evidence" value="ECO:0007669"/>
    <property type="project" value="TreeGrafter"/>
</dbReference>
<sequence>MDIGNTIKKIRIKKGYKQNEFAEKCQLTQAYLSKIENNQKEPTINVLKAIAFNLETPLPVLFFHSLTVDDIEPKKRDAFEIILPSIKGMIESFF</sequence>
<feature type="domain" description="HTH cro/C1-type" evidence="2">
    <location>
        <begin position="7"/>
        <end position="61"/>
    </location>
</feature>